<reference evidence="1 2" key="1">
    <citation type="journal article" date="2018" name="BMC Genomics">
        <title>Comparative genome analyses reveal sequence features reflecting distinct modes of host-adaptation between dicot and monocot powdery mildew.</title>
        <authorList>
            <person name="Wu Y."/>
            <person name="Ma X."/>
            <person name="Pan Z."/>
            <person name="Kale S.D."/>
            <person name="Song Y."/>
            <person name="King H."/>
            <person name="Zhang Q."/>
            <person name="Presley C."/>
            <person name="Deng X."/>
            <person name="Wei C.I."/>
            <person name="Xiao S."/>
        </authorList>
    </citation>
    <scope>NUCLEOTIDE SEQUENCE [LARGE SCALE GENOMIC DNA]</scope>
    <source>
        <strain evidence="1">UMSG1</strain>
    </source>
</reference>
<comment type="caution">
    <text evidence="1">The sequence shown here is derived from an EMBL/GenBank/DDBJ whole genome shotgun (WGS) entry which is preliminary data.</text>
</comment>
<dbReference type="Pfam" id="PF08695">
    <property type="entry name" value="Coa1"/>
    <property type="match status" value="1"/>
</dbReference>
<dbReference type="PANTHER" id="PTHR28523">
    <property type="entry name" value="CYTOCHROME C OXIDASE ASSEMBLY FACTOR 1"/>
    <property type="match status" value="1"/>
</dbReference>
<sequence length="247" mass="27753">MFRPITKRISQRILASSNLYKNGAFTKFPAQTRALVAAPKPEQGPLMERRSDRELPGSHLNVYLFSLFDSFVLNANKINARRKARELGGNLGEINNGGMLWLRTIPIFLVILGSSCLAIFNYQKSSSSVVASTMYALRTSTKAREVLGDEVYYTYKMPWIWGEINLLHGKIDIHFSVKGTKQRAVMRFTSHRAKRMGSFVTTEWSLETADGEKHDLLEGNDPFEIIDADTSEKKIVGRGSYAPNISG</sequence>
<evidence type="ECO:0000313" key="2">
    <source>
        <dbReference type="Proteomes" id="UP000285326"/>
    </source>
</evidence>
<dbReference type="EMBL" id="MCBS01022041">
    <property type="protein sequence ID" value="RKF77331.1"/>
    <property type="molecule type" value="Genomic_DNA"/>
</dbReference>
<proteinExistence type="predicted"/>
<name>A0A420IS22_9PEZI</name>
<dbReference type="Proteomes" id="UP000285326">
    <property type="component" value="Unassembled WGS sequence"/>
</dbReference>
<organism evidence="1 2">
    <name type="scientific">Golovinomyces cichoracearum</name>
    <dbReference type="NCBI Taxonomy" id="62708"/>
    <lineage>
        <taxon>Eukaryota</taxon>
        <taxon>Fungi</taxon>
        <taxon>Dikarya</taxon>
        <taxon>Ascomycota</taxon>
        <taxon>Pezizomycotina</taxon>
        <taxon>Leotiomycetes</taxon>
        <taxon>Erysiphales</taxon>
        <taxon>Erysiphaceae</taxon>
        <taxon>Golovinomyces</taxon>
    </lineage>
</organism>
<dbReference type="InterPro" id="IPR014807">
    <property type="entry name" value="Coa1"/>
</dbReference>
<protein>
    <submittedName>
        <fullName evidence="1">Cytochrome oxidase assembly</fullName>
    </submittedName>
</protein>
<accession>A0A420IS22</accession>
<dbReference type="InterPro" id="IPR042432">
    <property type="entry name" value="Coa1_fungi"/>
</dbReference>
<evidence type="ECO:0000313" key="1">
    <source>
        <dbReference type="EMBL" id="RKF77331.1"/>
    </source>
</evidence>
<dbReference type="PANTHER" id="PTHR28523:SF1">
    <property type="entry name" value="CYTOCHROME C OXIDASE ASSEMBLY FACTOR 1"/>
    <property type="match status" value="1"/>
</dbReference>
<dbReference type="GO" id="GO:0005743">
    <property type="term" value="C:mitochondrial inner membrane"/>
    <property type="evidence" value="ECO:0007669"/>
    <property type="project" value="TreeGrafter"/>
</dbReference>
<dbReference type="AlphaFoldDB" id="A0A420IS22"/>
<gene>
    <name evidence="1" type="ORF">GcM1_220038</name>
</gene>
<dbReference type="GO" id="GO:0033617">
    <property type="term" value="P:mitochondrial respiratory chain complex IV assembly"/>
    <property type="evidence" value="ECO:0007669"/>
    <property type="project" value="InterPro"/>
</dbReference>